<dbReference type="EMBL" id="JAGEOJ010000032">
    <property type="protein sequence ID" value="MBO2455139.1"/>
    <property type="molecule type" value="Genomic_DNA"/>
</dbReference>
<keyword evidence="3" id="KW-1185">Reference proteome</keyword>
<gene>
    <name evidence="2" type="ORF">J4573_49195</name>
</gene>
<name>A0A939TA88_9ACTN</name>
<dbReference type="AlphaFoldDB" id="A0A939TA88"/>
<feature type="chain" id="PRO_5036982441" evidence="1">
    <location>
        <begin position="29"/>
        <end position="249"/>
    </location>
</feature>
<protein>
    <submittedName>
        <fullName evidence="2">Uncharacterized protein</fullName>
    </submittedName>
</protein>
<keyword evidence="1" id="KW-0732">Signal</keyword>
<organism evidence="2 3">
    <name type="scientific">Actinomadura barringtoniae</name>
    <dbReference type="NCBI Taxonomy" id="1427535"/>
    <lineage>
        <taxon>Bacteria</taxon>
        <taxon>Bacillati</taxon>
        <taxon>Actinomycetota</taxon>
        <taxon>Actinomycetes</taxon>
        <taxon>Streptosporangiales</taxon>
        <taxon>Thermomonosporaceae</taxon>
        <taxon>Actinomadura</taxon>
    </lineage>
</organism>
<evidence type="ECO:0000256" key="1">
    <source>
        <dbReference type="SAM" id="SignalP"/>
    </source>
</evidence>
<evidence type="ECO:0000313" key="2">
    <source>
        <dbReference type="EMBL" id="MBO2455139.1"/>
    </source>
</evidence>
<sequence>MRRPRRLLAAALAALGLASIIGGGTAIAADITRKPTAKERDKAGEKEIATRWRRLNAAEIFPTSFEPGLATQYAAVNGNEKDPLLRSQRAGIAAPAPCAEALDPKLAAVALKHGCSQVLRATYVDSSGTMATTLGIAVMPDSRAVDRAEGAFDSALGTNAAKERFGVRVVAFPGTPARNFADANRQDFFEGSNGTPYLFFRSSGWLVARGHVDRDRVTETFGFADTALGKVIHTFSLIEAPCKRKDVRC</sequence>
<feature type="signal peptide" evidence="1">
    <location>
        <begin position="1"/>
        <end position="28"/>
    </location>
</feature>
<comment type="caution">
    <text evidence="2">The sequence shown here is derived from an EMBL/GenBank/DDBJ whole genome shotgun (WGS) entry which is preliminary data.</text>
</comment>
<proteinExistence type="predicted"/>
<reference evidence="2" key="1">
    <citation type="submission" date="2021-03" db="EMBL/GenBank/DDBJ databases">
        <authorList>
            <person name="Kanchanasin P."/>
            <person name="Saeng-In P."/>
            <person name="Phongsopitanun W."/>
            <person name="Yuki M."/>
            <person name="Kudo T."/>
            <person name="Ohkuma M."/>
            <person name="Tanasupawat S."/>
        </authorList>
    </citation>
    <scope>NUCLEOTIDE SEQUENCE</scope>
    <source>
        <strain evidence="2">GKU 128</strain>
    </source>
</reference>
<dbReference type="RefSeq" id="WP_208263360.1">
    <property type="nucleotide sequence ID" value="NZ_JAGEOJ010000032.1"/>
</dbReference>
<dbReference type="Proteomes" id="UP000669179">
    <property type="component" value="Unassembled WGS sequence"/>
</dbReference>
<accession>A0A939TA88</accession>
<evidence type="ECO:0000313" key="3">
    <source>
        <dbReference type="Proteomes" id="UP000669179"/>
    </source>
</evidence>